<proteinExistence type="predicted"/>
<accession>I4IXY1</accession>
<dbReference type="HOGENOM" id="CLU_2880819_0_0_3"/>
<dbReference type="RefSeq" id="WP_002801578.1">
    <property type="nucleotide sequence ID" value="NZ_CAIQ01000547.1"/>
</dbReference>
<gene>
    <name evidence="1" type="ORF">MICAK_960001</name>
</gene>
<name>I4IXY1_MICAE</name>
<protein>
    <submittedName>
        <fullName evidence="1">Uncharacterized protein</fullName>
    </submittedName>
</protein>
<dbReference type="AlphaFoldDB" id="I4IXY1"/>
<dbReference type="Proteomes" id="UP000004047">
    <property type="component" value="Unassembled WGS sequence"/>
</dbReference>
<organism evidence="1 2">
    <name type="scientific">Microcystis aeruginosa PCC 9701</name>
    <dbReference type="NCBI Taxonomy" id="721123"/>
    <lineage>
        <taxon>Bacteria</taxon>
        <taxon>Bacillati</taxon>
        <taxon>Cyanobacteriota</taxon>
        <taxon>Cyanophyceae</taxon>
        <taxon>Oscillatoriophycideae</taxon>
        <taxon>Chroococcales</taxon>
        <taxon>Microcystaceae</taxon>
        <taxon>Microcystis</taxon>
    </lineage>
</organism>
<dbReference type="EMBL" id="CAIQ01000547">
    <property type="protein sequence ID" value="CCI39155.1"/>
    <property type="molecule type" value="Genomic_DNA"/>
</dbReference>
<sequence length="63" mass="6868">MLLSTIVQRKLVVLVAQQSTSKQGKVTYHHQAILPVIVSPDQESVISLPPEFISNVGVKTRSA</sequence>
<evidence type="ECO:0000313" key="2">
    <source>
        <dbReference type="Proteomes" id="UP000004047"/>
    </source>
</evidence>
<reference evidence="1 2" key="1">
    <citation type="submission" date="2012-04" db="EMBL/GenBank/DDBJ databases">
        <authorList>
            <person name="Genoscope - CEA"/>
        </authorList>
    </citation>
    <scope>NUCLEOTIDE SEQUENCE [LARGE SCALE GENOMIC DNA]</scope>
    <source>
        <strain evidence="1 2">9701</strain>
    </source>
</reference>
<evidence type="ECO:0000313" key="1">
    <source>
        <dbReference type="EMBL" id="CCI39155.1"/>
    </source>
</evidence>
<comment type="caution">
    <text evidence="1">The sequence shown here is derived from an EMBL/GenBank/DDBJ whole genome shotgun (WGS) entry which is preliminary data.</text>
</comment>